<accession>A0A511MYL7</accession>
<dbReference type="Pfam" id="PF05990">
    <property type="entry name" value="DUF900"/>
    <property type="match status" value="1"/>
</dbReference>
<dbReference type="AlphaFoldDB" id="A0A511MYL7"/>
<organism evidence="1 2">
    <name type="scientific">Deinococcus cellulosilyticus (strain DSM 18568 / NBRC 106333 / KACC 11606 / 5516J-15)</name>
    <dbReference type="NCBI Taxonomy" id="1223518"/>
    <lineage>
        <taxon>Bacteria</taxon>
        <taxon>Thermotogati</taxon>
        <taxon>Deinococcota</taxon>
        <taxon>Deinococci</taxon>
        <taxon>Deinococcales</taxon>
        <taxon>Deinococcaceae</taxon>
        <taxon>Deinococcus</taxon>
    </lineage>
</organism>
<gene>
    <name evidence="1" type="ORF">DC3_13290</name>
</gene>
<evidence type="ECO:0000313" key="1">
    <source>
        <dbReference type="EMBL" id="GEM45694.1"/>
    </source>
</evidence>
<keyword evidence="2" id="KW-1185">Reference proteome</keyword>
<dbReference type="InterPro" id="IPR029058">
    <property type="entry name" value="AB_hydrolase_fold"/>
</dbReference>
<dbReference type="SUPFAM" id="SSF53474">
    <property type="entry name" value="alpha/beta-Hydrolases"/>
    <property type="match status" value="1"/>
</dbReference>
<dbReference type="Proteomes" id="UP000321306">
    <property type="component" value="Unassembled WGS sequence"/>
</dbReference>
<protein>
    <submittedName>
        <fullName evidence="1">Uncharacterized protein</fullName>
    </submittedName>
</protein>
<proteinExistence type="predicted"/>
<name>A0A511MYL7_DEIC1</name>
<dbReference type="EMBL" id="BJXB01000004">
    <property type="protein sequence ID" value="GEM45694.1"/>
    <property type="molecule type" value="Genomic_DNA"/>
</dbReference>
<dbReference type="InterPro" id="IPR010297">
    <property type="entry name" value="DUF900_hydrolase"/>
</dbReference>
<dbReference type="RefSeq" id="WP_146883208.1">
    <property type="nucleotide sequence ID" value="NZ_BJXB01000004.1"/>
</dbReference>
<sequence length="443" mass="47506">MNTTLADFPFFPIEFDLHAKQVNPAQQAALLAYLGTARSTDLFVISHGWNNDMSDASRLYQNFFTEVRKELQAARIDLTGRSFAVVGVFWPSKRFTDKDLIPGGAASFDNPQEVLDLMEQLESLRGLNDDPSLDADLDRMKSLAPRLTDESDARDEFTELARKHVPRVSVNTGDEEALPQLFDLSPSEIMDALSVPVVYTGPVNDDGGASGFLESDTSSTDGGAAGLSGFFGGGVVNAARNLLNLTTYYTMKNRAGEIGANALAPVLRTVHQQAPDTRIHLIGHSFGARLVTAAAQALVGNTPLNSMTLYQAAFSHYGFSGDFGKGKPGFFRNVVFPASIQGPLSITHTPNDLAVGIAYPIASMLAGQNASAFGDQNSQYGGLGRNGAQKSDAVIGTLQATSGKYAFEQGRIYNFEASAYIKEHSDICHPETAHLLLSAIAGK</sequence>
<comment type="caution">
    <text evidence="1">The sequence shown here is derived from an EMBL/GenBank/DDBJ whole genome shotgun (WGS) entry which is preliminary data.</text>
</comment>
<reference evidence="1 2" key="1">
    <citation type="submission" date="2019-07" db="EMBL/GenBank/DDBJ databases">
        <title>Whole genome shotgun sequence of Deinococcus cellulosilyticus NBRC 106333.</title>
        <authorList>
            <person name="Hosoyama A."/>
            <person name="Uohara A."/>
            <person name="Ohji S."/>
            <person name="Ichikawa N."/>
        </authorList>
    </citation>
    <scope>NUCLEOTIDE SEQUENCE [LARGE SCALE GENOMIC DNA]</scope>
    <source>
        <strain evidence="1 2">NBRC 106333</strain>
    </source>
</reference>
<dbReference type="OrthoDB" id="280053at2"/>
<dbReference type="Gene3D" id="3.40.50.1820">
    <property type="entry name" value="alpha/beta hydrolase"/>
    <property type="match status" value="1"/>
</dbReference>
<evidence type="ECO:0000313" key="2">
    <source>
        <dbReference type="Proteomes" id="UP000321306"/>
    </source>
</evidence>